<keyword evidence="3" id="KW-1003">Cell membrane</keyword>
<dbReference type="InterPro" id="IPR055348">
    <property type="entry name" value="DctQ"/>
</dbReference>
<proteinExistence type="inferred from homology"/>
<dbReference type="GO" id="GO:0005886">
    <property type="term" value="C:plasma membrane"/>
    <property type="evidence" value="ECO:0007669"/>
    <property type="project" value="UniProtKB-SubCell"/>
</dbReference>
<evidence type="ECO:0000256" key="8">
    <source>
        <dbReference type="ARBA" id="ARBA00038436"/>
    </source>
</evidence>
<dbReference type="PANTHER" id="PTHR35011:SF11">
    <property type="entry name" value="TRAP TRANSPORTER SMALL PERMEASE PROTEIN"/>
    <property type="match status" value="1"/>
</dbReference>
<keyword evidence="6 9" id="KW-1133">Transmembrane helix</keyword>
<protein>
    <recommendedName>
        <fullName evidence="9">TRAP transporter small permease protein</fullName>
    </recommendedName>
</protein>
<comment type="similarity">
    <text evidence="8 9">Belongs to the TRAP transporter small permease family.</text>
</comment>
<accession>A0A2N3PN41</accession>
<evidence type="ECO:0000256" key="7">
    <source>
        <dbReference type="ARBA" id="ARBA00023136"/>
    </source>
</evidence>
<keyword evidence="7 9" id="KW-0472">Membrane</keyword>
<evidence type="ECO:0000313" key="11">
    <source>
        <dbReference type="EMBL" id="PKU21818.1"/>
    </source>
</evidence>
<name>A0A2N3PN41_9PROT</name>
<evidence type="ECO:0000256" key="5">
    <source>
        <dbReference type="ARBA" id="ARBA00022692"/>
    </source>
</evidence>
<evidence type="ECO:0000256" key="9">
    <source>
        <dbReference type="RuleBase" id="RU369079"/>
    </source>
</evidence>
<comment type="caution">
    <text evidence="11">The sequence shown here is derived from an EMBL/GenBank/DDBJ whole genome shotgun (WGS) entry which is preliminary data.</text>
</comment>
<reference evidence="12" key="1">
    <citation type="submission" date="2017-12" db="EMBL/GenBank/DDBJ databases">
        <title>Draft genome sequence of Telmatospirillum siberiense 26-4b1T, an acidotolerant peatland alphaproteobacterium potentially involved in sulfur cycling.</title>
        <authorList>
            <person name="Hausmann B."/>
            <person name="Pjevac P."/>
            <person name="Schreck K."/>
            <person name="Herbold C.W."/>
            <person name="Daims H."/>
            <person name="Wagner M."/>
            <person name="Pester M."/>
            <person name="Loy A."/>
        </authorList>
    </citation>
    <scope>NUCLEOTIDE SEQUENCE [LARGE SCALE GENOMIC DNA]</scope>
    <source>
        <strain evidence="12">26-4b1</strain>
    </source>
</reference>
<dbReference type="RefSeq" id="WP_101253350.1">
    <property type="nucleotide sequence ID" value="NZ_PIUM01000043.1"/>
</dbReference>
<feature type="transmembrane region" description="Helical" evidence="9">
    <location>
        <begin position="68"/>
        <end position="89"/>
    </location>
</feature>
<dbReference type="EMBL" id="PIUM01000043">
    <property type="protein sequence ID" value="PKU21818.1"/>
    <property type="molecule type" value="Genomic_DNA"/>
</dbReference>
<evidence type="ECO:0000256" key="1">
    <source>
        <dbReference type="ARBA" id="ARBA00004429"/>
    </source>
</evidence>
<comment type="subunit">
    <text evidence="9">The complex comprises the extracytoplasmic solute receptor protein and the two transmembrane proteins.</text>
</comment>
<feature type="transmembrane region" description="Helical" evidence="9">
    <location>
        <begin position="114"/>
        <end position="139"/>
    </location>
</feature>
<feature type="transmembrane region" description="Helical" evidence="9">
    <location>
        <begin position="151"/>
        <end position="169"/>
    </location>
</feature>
<keyword evidence="5 9" id="KW-0812">Transmembrane</keyword>
<dbReference type="InterPro" id="IPR007387">
    <property type="entry name" value="TRAP_DctQ"/>
</dbReference>
<evidence type="ECO:0000256" key="6">
    <source>
        <dbReference type="ARBA" id="ARBA00022989"/>
    </source>
</evidence>
<evidence type="ECO:0000313" key="12">
    <source>
        <dbReference type="Proteomes" id="UP000233293"/>
    </source>
</evidence>
<dbReference type="Proteomes" id="UP000233293">
    <property type="component" value="Unassembled WGS sequence"/>
</dbReference>
<keyword evidence="4 9" id="KW-0997">Cell inner membrane</keyword>
<keyword evidence="12" id="KW-1185">Reference proteome</keyword>
<dbReference type="OrthoDB" id="4964541at2"/>
<feature type="transmembrane region" description="Helical" evidence="9">
    <location>
        <begin position="37"/>
        <end position="62"/>
    </location>
</feature>
<dbReference type="Pfam" id="PF04290">
    <property type="entry name" value="DctQ"/>
    <property type="match status" value="1"/>
</dbReference>
<evidence type="ECO:0000259" key="10">
    <source>
        <dbReference type="Pfam" id="PF04290"/>
    </source>
</evidence>
<sequence>MAVETQAASPPPLPESASIPKALATYFRFNGWLSKQCLRISVFGLCTILGAVLTQIFGRYVLNDSPTWTEIFALVVVLYVTCLSAAVGVRDSRHIGMESIVIFLGETGRKRIEIFVYLSMIFFGAAMSYGGGILAFEVWDYMNPGLPISQGWSYVPLCGGGLLIAYFAVEQIIARLVNVKVVPSWH</sequence>
<gene>
    <name evidence="11" type="ORF">CWS72_24840</name>
</gene>
<evidence type="ECO:0000256" key="4">
    <source>
        <dbReference type="ARBA" id="ARBA00022519"/>
    </source>
</evidence>
<dbReference type="PANTHER" id="PTHR35011">
    <property type="entry name" value="2,3-DIKETO-L-GULONATE TRAP TRANSPORTER SMALL PERMEASE PROTEIN YIAM"/>
    <property type="match status" value="1"/>
</dbReference>
<comment type="function">
    <text evidence="9">Part of the tripartite ATP-independent periplasmic (TRAP) transport system.</text>
</comment>
<dbReference type="GO" id="GO:0015740">
    <property type="term" value="P:C4-dicarboxylate transport"/>
    <property type="evidence" value="ECO:0007669"/>
    <property type="project" value="TreeGrafter"/>
</dbReference>
<dbReference type="AlphaFoldDB" id="A0A2N3PN41"/>
<feature type="domain" description="Tripartite ATP-independent periplasmic transporters DctQ component" evidence="10">
    <location>
        <begin position="49"/>
        <end position="176"/>
    </location>
</feature>
<keyword evidence="2 9" id="KW-0813">Transport</keyword>
<dbReference type="GO" id="GO:0022857">
    <property type="term" value="F:transmembrane transporter activity"/>
    <property type="evidence" value="ECO:0007669"/>
    <property type="project" value="UniProtKB-UniRule"/>
</dbReference>
<evidence type="ECO:0000256" key="3">
    <source>
        <dbReference type="ARBA" id="ARBA00022475"/>
    </source>
</evidence>
<comment type="subcellular location">
    <subcellularLocation>
        <location evidence="1 9">Cell inner membrane</location>
        <topology evidence="1 9">Multi-pass membrane protein</topology>
    </subcellularLocation>
</comment>
<organism evidence="11 12">
    <name type="scientific">Telmatospirillum siberiense</name>
    <dbReference type="NCBI Taxonomy" id="382514"/>
    <lineage>
        <taxon>Bacteria</taxon>
        <taxon>Pseudomonadati</taxon>
        <taxon>Pseudomonadota</taxon>
        <taxon>Alphaproteobacteria</taxon>
        <taxon>Rhodospirillales</taxon>
        <taxon>Rhodospirillaceae</taxon>
        <taxon>Telmatospirillum</taxon>
    </lineage>
</organism>
<evidence type="ECO:0000256" key="2">
    <source>
        <dbReference type="ARBA" id="ARBA00022448"/>
    </source>
</evidence>